<dbReference type="GO" id="GO:0003824">
    <property type="term" value="F:catalytic activity"/>
    <property type="evidence" value="ECO:0007669"/>
    <property type="project" value="InterPro"/>
</dbReference>
<dbReference type="NCBIfam" id="NF004525">
    <property type="entry name" value="PRK05870.1"/>
    <property type="match status" value="1"/>
</dbReference>
<dbReference type="PANTHER" id="PTHR11941">
    <property type="entry name" value="ENOYL-COA HYDRATASE-RELATED"/>
    <property type="match status" value="1"/>
</dbReference>
<dbReference type="GO" id="GO:0006635">
    <property type="term" value="P:fatty acid beta-oxidation"/>
    <property type="evidence" value="ECO:0007669"/>
    <property type="project" value="TreeGrafter"/>
</dbReference>
<dbReference type="CDD" id="cd06558">
    <property type="entry name" value="crotonase-like"/>
    <property type="match status" value="1"/>
</dbReference>
<dbReference type="PROSITE" id="PS00166">
    <property type="entry name" value="ENOYL_COA_HYDRATASE"/>
    <property type="match status" value="1"/>
</dbReference>
<gene>
    <name evidence="2" type="ORF">UFOPK1619_00400</name>
    <name evidence="3" type="ORF">UFOPK4057_00238</name>
</gene>
<dbReference type="EMBL" id="CAFBPC010000035">
    <property type="protein sequence ID" value="CAB4999875.1"/>
    <property type="molecule type" value="Genomic_DNA"/>
</dbReference>
<dbReference type="PANTHER" id="PTHR11941:SF54">
    <property type="entry name" value="ENOYL-COA HYDRATASE, MITOCHONDRIAL"/>
    <property type="match status" value="1"/>
</dbReference>
<dbReference type="InterPro" id="IPR001753">
    <property type="entry name" value="Enoyl-CoA_hydra/iso"/>
</dbReference>
<organism evidence="3">
    <name type="scientific">freshwater metagenome</name>
    <dbReference type="NCBI Taxonomy" id="449393"/>
    <lineage>
        <taxon>unclassified sequences</taxon>
        <taxon>metagenomes</taxon>
        <taxon>ecological metagenomes</taxon>
    </lineage>
</organism>
<evidence type="ECO:0000313" key="2">
    <source>
        <dbReference type="EMBL" id="CAB4561132.1"/>
    </source>
</evidence>
<dbReference type="Pfam" id="PF00378">
    <property type="entry name" value="ECH_1"/>
    <property type="match status" value="1"/>
</dbReference>
<comment type="similarity">
    <text evidence="1">Belongs to the enoyl-CoA hydratase/isomerase family.</text>
</comment>
<reference evidence="3" key="1">
    <citation type="submission" date="2020-05" db="EMBL/GenBank/DDBJ databases">
        <authorList>
            <person name="Chiriac C."/>
            <person name="Salcher M."/>
            <person name="Ghai R."/>
            <person name="Kavagutti S V."/>
        </authorList>
    </citation>
    <scope>NUCLEOTIDE SEQUENCE</scope>
</reference>
<name>A0A6J7P5U2_9ZZZZ</name>
<sequence length="250" mass="26597">MSLVLVTVTDGVATLTLNNPEERNTLTAPMVEEITAAMDRIEGDPAIGALVVTGAAPAFCAGANLGNLATASGQSLGTIYEGFLRIARSPLPTIAAVNGAAVGAGMNLALGCDIRIAAKRAKFDTRFLQIGIHPGGGHTWMLRRIAGPQAAFATVMFGEILDGAEAERIGLVWRCVEDDQLMAEAQKIAARAASIPRPLLETVKQTIKDMADIDNHPDAVKRELEPQLWSTKQPWFAERIAAMQAKISKK</sequence>
<evidence type="ECO:0000313" key="3">
    <source>
        <dbReference type="EMBL" id="CAB4999875.1"/>
    </source>
</evidence>
<protein>
    <submittedName>
        <fullName evidence="3">Unannotated protein</fullName>
    </submittedName>
</protein>
<dbReference type="SUPFAM" id="SSF52096">
    <property type="entry name" value="ClpP/crotonase"/>
    <property type="match status" value="1"/>
</dbReference>
<dbReference type="AlphaFoldDB" id="A0A6J7P5U2"/>
<accession>A0A6J7P5U2</accession>
<proteinExistence type="inferred from homology"/>
<dbReference type="Gene3D" id="3.90.226.10">
    <property type="entry name" value="2-enoyl-CoA Hydratase, Chain A, domain 1"/>
    <property type="match status" value="1"/>
</dbReference>
<dbReference type="EMBL" id="CAEZTI010000057">
    <property type="protein sequence ID" value="CAB4561132.1"/>
    <property type="molecule type" value="Genomic_DNA"/>
</dbReference>
<dbReference type="InterPro" id="IPR029045">
    <property type="entry name" value="ClpP/crotonase-like_dom_sf"/>
</dbReference>
<dbReference type="InterPro" id="IPR018376">
    <property type="entry name" value="Enoyl-CoA_hyd/isom_CS"/>
</dbReference>
<evidence type="ECO:0000256" key="1">
    <source>
        <dbReference type="ARBA" id="ARBA00005254"/>
    </source>
</evidence>